<evidence type="ECO:0000256" key="1">
    <source>
        <dbReference type="ARBA" id="ARBA00005947"/>
    </source>
</evidence>
<protein>
    <submittedName>
        <fullName evidence="3">Histone deacetylase family protein</fullName>
    </submittedName>
</protein>
<keyword evidence="4" id="KW-1185">Reference proteome</keyword>
<evidence type="ECO:0000259" key="2">
    <source>
        <dbReference type="Pfam" id="PF00850"/>
    </source>
</evidence>
<dbReference type="AlphaFoldDB" id="A0A8J7CMC8"/>
<dbReference type="Pfam" id="PF00850">
    <property type="entry name" value="Hist_deacetyl"/>
    <property type="match status" value="1"/>
</dbReference>
<organism evidence="3 4">
    <name type="scientific">Mangrovicoccus algicola</name>
    <dbReference type="NCBI Taxonomy" id="2771008"/>
    <lineage>
        <taxon>Bacteria</taxon>
        <taxon>Pseudomonadati</taxon>
        <taxon>Pseudomonadota</taxon>
        <taxon>Alphaproteobacteria</taxon>
        <taxon>Rhodobacterales</taxon>
        <taxon>Paracoccaceae</taxon>
        <taxon>Mangrovicoccus</taxon>
    </lineage>
</organism>
<dbReference type="SUPFAM" id="SSF52768">
    <property type="entry name" value="Arginase/deacetylase"/>
    <property type="match status" value="1"/>
</dbReference>
<sequence>MKTAYLAHSDGLAHVTPPGHPEQVARLQVIATALSGARQEGLLREEAPEAPDAEIRRCHPQAYLDRIAAAIPQAGWAALDGDTHLSPGSLEAARRGVGGCLRAVDMVLSGEAANAFVAMRPPGHHAEAETPMGFCLFGNAAIAAKYALDHHGLSRVAVVDFDVHHGNGTQALLWDDPRALFVSTHQMPLFPGTGARAECGAHGQVLNLPLPQGSDGMAMRQAVEDAILPALEAHQPELLILSAGFDAHRADPLAGLDWETEDFAWITDRLCAAAGTLCGGRVVSTLEGGYDLAALAASVAAHVDVLMQRSAR</sequence>
<dbReference type="InterPro" id="IPR023696">
    <property type="entry name" value="Ureohydrolase_dom_sf"/>
</dbReference>
<dbReference type="GO" id="GO:0004407">
    <property type="term" value="F:histone deacetylase activity"/>
    <property type="evidence" value="ECO:0007669"/>
    <property type="project" value="TreeGrafter"/>
</dbReference>
<name>A0A8J7CMC8_9RHOB</name>
<feature type="domain" description="Histone deacetylase" evidence="2">
    <location>
        <begin position="20"/>
        <end position="305"/>
    </location>
</feature>
<comment type="caution">
    <text evidence="3">The sequence shown here is derived from an EMBL/GenBank/DDBJ whole genome shotgun (WGS) entry which is preliminary data.</text>
</comment>
<dbReference type="EMBL" id="JACVXA010000079">
    <property type="protein sequence ID" value="MBE3640246.1"/>
    <property type="molecule type" value="Genomic_DNA"/>
</dbReference>
<comment type="similarity">
    <text evidence="1">Belongs to the histone deacetylase family.</text>
</comment>
<gene>
    <name evidence="3" type="ORF">ICN82_18735</name>
</gene>
<evidence type="ECO:0000313" key="4">
    <source>
        <dbReference type="Proteomes" id="UP000609121"/>
    </source>
</evidence>
<proteinExistence type="inferred from homology"/>
<dbReference type="GO" id="GO:0040029">
    <property type="term" value="P:epigenetic regulation of gene expression"/>
    <property type="evidence" value="ECO:0007669"/>
    <property type="project" value="TreeGrafter"/>
</dbReference>
<dbReference type="PANTHER" id="PTHR10625:SF10">
    <property type="entry name" value="HISTONE DEACETYLASE HDAC1"/>
    <property type="match status" value="1"/>
</dbReference>
<dbReference type="InterPro" id="IPR037138">
    <property type="entry name" value="His_deacetylse_dom_sf"/>
</dbReference>
<evidence type="ECO:0000313" key="3">
    <source>
        <dbReference type="EMBL" id="MBE3640246.1"/>
    </source>
</evidence>
<dbReference type="Proteomes" id="UP000609121">
    <property type="component" value="Unassembled WGS sequence"/>
</dbReference>
<dbReference type="Gene3D" id="3.40.800.20">
    <property type="entry name" value="Histone deacetylase domain"/>
    <property type="match status" value="1"/>
</dbReference>
<accession>A0A8J7CMC8</accession>
<reference evidence="3" key="1">
    <citation type="submission" date="2020-09" db="EMBL/GenBank/DDBJ databases">
        <title>A novel bacterium of genus Mangrovicoccus, isolated from South China Sea.</title>
        <authorList>
            <person name="Huang H."/>
            <person name="Mo K."/>
            <person name="Hu Y."/>
        </authorList>
    </citation>
    <scope>NUCLEOTIDE SEQUENCE</scope>
    <source>
        <strain evidence="3">HB182678</strain>
    </source>
</reference>
<dbReference type="InterPro" id="IPR000286">
    <property type="entry name" value="HDACs"/>
</dbReference>
<dbReference type="PANTHER" id="PTHR10625">
    <property type="entry name" value="HISTONE DEACETYLASE HDAC1-RELATED"/>
    <property type="match status" value="1"/>
</dbReference>
<dbReference type="PRINTS" id="PR01270">
    <property type="entry name" value="HDASUPER"/>
</dbReference>
<dbReference type="InterPro" id="IPR023801">
    <property type="entry name" value="His_deacetylse_dom"/>
</dbReference>
<dbReference type="CDD" id="cd11599">
    <property type="entry name" value="HDAC_classII_2"/>
    <property type="match status" value="1"/>
</dbReference>
<dbReference type="RefSeq" id="WP_193186040.1">
    <property type="nucleotide sequence ID" value="NZ_JACVXA010000079.1"/>
</dbReference>